<dbReference type="SUPFAM" id="SSF56655">
    <property type="entry name" value="Carbohydrate phosphatase"/>
    <property type="match status" value="1"/>
</dbReference>
<feature type="binding site" evidence="1">
    <location>
        <position position="58"/>
    </location>
    <ligand>
        <name>Mg(2+)</name>
        <dbReference type="ChEBI" id="CHEBI:18420"/>
        <label>1</label>
        <note>catalytic</note>
    </ligand>
</feature>
<comment type="caution">
    <text evidence="2">The sequence shown here is derived from an EMBL/GenBank/DDBJ whole genome shotgun (WGS) entry which is preliminary data.</text>
</comment>
<keyword evidence="1" id="KW-0460">Magnesium</keyword>
<dbReference type="GO" id="GO:0008441">
    <property type="term" value="F:3'(2'),5'-bisphosphate nucleotidase activity"/>
    <property type="evidence" value="ECO:0007669"/>
    <property type="project" value="TreeGrafter"/>
</dbReference>
<evidence type="ECO:0008006" key="4">
    <source>
        <dbReference type="Google" id="ProtNLM"/>
    </source>
</evidence>
<proteinExistence type="predicted"/>
<keyword evidence="1" id="KW-0479">Metal-binding</keyword>
<evidence type="ECO:0000313" key="3">
    <source>
        <dbReference type="Proteomes" id="UP000236654"/>
    </source>
</evidence>
<dbReference type="InterPro" id="IPR050725">
    <property type="entry name" value="CysQ/Inositol_MonoPase"/>
</dbReference>
<organism evidence="2 3">
    <name type="scientific">Brumimicrobium salinarum</name>
    <dbReference type="NCBI Taxonomy" id="2058658"/>
    <lineage>
        <taxon>Bacteria</taxon>
        <taxon>Pseudomonadati</taxon>
        <taxon>Bacteroidota</taxon>
        <taxon>Flavobacteriia</taxon>
        <taxon>Flavobacteriales</taxon>
        <taxon>Crocinitomicaceae</taxon>
        <taxon>Brumimicrobium</taxon>
    </lineage>
</organism>
<dbReference type="RefSeq" id="WP_101333046.1">
    <property type="nucleotide sequence ID" value="NZ_PJNI01000001.1"/>
</dbReference>
<name>A0A2I0R6B4_9FLAO</name>
<protein>
    <recommendedName>
        <fullName evidence="4">3'(2'),5'-bisphosphate nucleotidase CysQ</fullName>
    </recommendedName>
</protein>
<dbReference type="Proteomes" id="UP000236654">
    <property type="component" value="Unassembled WGS sequence"/>
</dbReference>
<dbReference type="Gene3D" id="3.40.190.80">
    <property type="match status" value="1"/>
</dbReference>
<reference evidence="2 3" key="1">
    <citation type="submission" date="2017-12" db="EMBL/GenBank/DDBJ databases">
        <title>The draft genome sequence of Brumimicrobium saltpan LHR20.</title>
        <authorList>
            <person name="Do Z.-J."/>
            <person name="Luo H.-R."/>
        </authorList>
    </citation>
    <scope>NUCLEOTIDE SEQUENCE [LARGE SCALE GENOMIC DNA]</scope>
    <source>
        <strain evidence="2 3">LHR20</strain>
    </source>
</reference>
<evidence type="ECO:0000313" key="2">
    <source>
        <dbReference type="EMBL" id="PKR81900.1"/>
    </source>
</evidence>
<keyword evidence="3" id="KW-1185">Reference proteome</keyword>
<gene>
    <name evidence="2" type="ORF">CW751_00765</name>
</gene>
<dbReference type="OrthoDB" id="9772456at2"/>
<dbReference type="PANTHER" id="PTHR43028:SF5">
    <property type="entry name" value="3'(2'),5'-BISPHOSPHATE NUCLEOTIDASE 1"/>
    <property type="match status" value="1"/>
</dbReference>
<dbReference type="GO" id="GO:0000103">
    <property type="term" value="P:sulfate assimilation"/>
    <property type="evidence" value="ECO:0007669"/>
    <property type="project" value="TreeGrafter"/>
</dbReference>
<dbReference type="AlphaFoldDB" id="A0A2I0R6B4"/>
<evidence type="ECO:0000256" key="1">
    <source>
        <dbReference type="PIRSR" id="PIRSR600760-2"/>
    </source>
</evidence>
<dbReference type="Pfam" id="PF00459">
    <property type="entry name" value="Inositol_P"/>
    <property type="match status" value="1"/>
</dbReference>
<sequence length="113" mass="12628">MISSRSHYSGNLQKLVDHIEKNKGKVVAQAMGSALKFFELVNQNADVYPRFAPTMEWDIAAGQAIYEALGGQVINLETGLPLVYNKANLKNPHFIAFHQILDLSLDPFINEKI</sequence>
<dbReference type="InterPro" id="IPR000760">
    <property type="entry name" value="Inositol_monophosphatase-like"/>
</dbReference>
<dbReference type="GO" id="GO:0050427">
    <property type="term" value="P:3'-phosphoadenosine 5'-phosphosulfate metabolic process"/>
    <property type="evidence" value="ECO:0007669"/>
    <property type="project" value="TreeGrafter"/>
</dbReference>
<dbReference type="PANTHER" id="PTHR43028">
    <property type="entry name" value="3'(2'),5'-BISPHOSPHATE NUCLEOTIDASE 1"/>
    <property type="match status" value="1"/>
</dbReference>
<dbReference type="GO" id="GO:0046872">
    <property type="term" value="F:metal ion binding"/>
    <property type="evidence" value="ECO:0007669"/>
    <property type="project" value="UniProtKB-KW"/>
</dbReference>
<comment type="cofactor">
    <cofactor evidence="1">
        <name>Mg(2+)</name>
        <dbReference type="ChEBI" id="CHEBI:18420"/>
    </cofactor>
</comment>
<accession>A0A2I0R6B4</accession>
<dbReference type="EMBL" id="PJNI01000001">
    <property type="protein sequence ID" value="PKR81900.1"/>
    <property type="molecule type" value="Genomic_DNA"/>
</dbReference>